<dbReference type="SMART" id="SM00204">
    <property type="entry name" value="TGFB"/>
    <property type="match status" value="1"/>
</dbReference>
<dbReference type="Proteomes" id="UP000663832">
    <property type="component" value="Unassembled WGS sequence"/>
</dbReference>
<gene>
    <name evidence="11" type="ORF">BJG266_LOCUS690</name>
    <name evidence="12" type="ORF">QVE165_LOCUS6256</name>
    <name evidence="13" type="ORF">QVE165_LOCUS9922</name>
</gene>
<keyword evidence="3" id="KW-0964">Secreted</keyword>
<evidence type="ECO:0000256" key="7">
    <source>
        <dbReference type="ARBA" id="ARBA00023180"/>
    </source>
</evidence>
<organism evidence="11 15">
    <name type="scientific">Adineta steineri</name>
    <dbReference type="NCBI Taxonomy" id="433720"/>
    <lineage>
        <taxon>Eukaryota</taxon>
        <taxon>Metazoa</taxon>
        <taxon>Spiralia</taxon>
        <taxon>Gnathifera</taxon>
        <taxon>Rotifera</taxon>
        <taxon>Eurotatoria</taxon>
        <taxon>Bdelloidea</taxon>
        <taxon>Adinetida</taxon>
        <taxon>Adinetidae</taxon>
        <taxon>Adineta</taxon>
    </lineage>
</organism>
<dbReference type="AlphaFoldDB" id="A0A813MKY7"/>
<evidence type="ECO:0000256" key="6">
    <source>
        <dbReference type="ARBA" id="ARBA00023157"/>
    </source>
</evidence>
<comment type="similarity">
    <text evidence="2 8">Belongs to the TGF-beta family.</text>
</comment>
<evidence type="ECO:0000256" key="4">
    <source>
        <dbReference type="ARBA" id="ARBA00022729"/>
    </source>
</evidence>
<evidence type="ECO:0000313" key="14">
    <source>
        <dbReference type="Proteomes" id="UP000663832"/>
    </source>
</evidence>
<dbReference type="InterPro" id="IPR029034">
    <property type="entry name" value="Cystine-knot_cytokine"/>
</dbReference>
<evidence type="ECO:0000256" key="8">
    <source>
        <dbReference type="RuleBase" id="RU000354"/>
    </source>
</evidence>
<proteinExistence type="inferred from homology"/>
<dbReference type="Pfam" id="PF00019">
    <property type="entry name" value="TGF_beta"/>
    <property type="match status" value="1"/>
</dbReference>
<reference evidence="11" key="1">
    <citation type="submission" date="2021-02" db="EMBL/GenBank/DDBJ databases">
        <authorList>
            <person name="Nowell W R."/>
        </authorList>
    </citation>
    <scope>NUCLEOTIDE SEQUENCE</scope>
</reference>
<feature type="signal peptide" evidence="9">
    <location>
        <begin position="1"/>
        <end position="17"/>
    </location>
</feature>
<evidence type="ECO:0000259" key="10">
    <source>
        <dbReference type="PROSITE" id="PS51362"/>
    </source>
</evidence>
<evidence type="ECO:0000313" key="13">
    <source>
        <dbReference type="EMBL" id="CAF0909471.1"/>
    </source>
</evidence>
<evidence type="ECO:0000256" key="2">
    <source>
        <dbReference type="ARBA" id="ARBA00006656"/>
    </source>
</evidence>
<feature type="chain" id="PRO_5035596073" description="TGF-beta family profile domain-containing protein" evidence="9">
    <location>
        <begin position="18"/>
        <end position="288"/>
    </location>
</feature>
<keyword evidence="14" id="KW-1185">Reference proteome</keyword>
<dbReference type="EMBL" id="CAJNOM010000046">
    <property type="protein sequence ID" value="CAF0909471.1"/>
    <property type="molecule type" value="Genomic_DNA"/>
</dbReference>
<evidence type="ECO:0000313" key="15">
    <source>
        <dbReference type="Proteomes" id="UP000663877"/>
    </source>
</evidence>
<sequence>MLRILIITGILFRIILAVENSTETLIDLYNKINKSGSLLKATSFDINTQIKLKHINTVRMVSYKVPNNRISFGIRIKKNLNEQIALIELRCNISSIYVRLGKYGQHRKYRLPLISTSSNSIQSYDLTHFLNNHHQRFIYIILPNLVEQQNISLFYYSKSNKNLFSFSPTKHIQRRFRRTILPTNPSVTCAKHEYEIDFNQFSFGKWILQPKRFNAYTCSGSCPNPLSPQYYPSNHAILLSLIRSQKQHEQQALCVPVRLKPLCLLYYDRDELVIKYHRDMIVQECGCR</sequence>
<keyword evidence="4 9" id="KW-0732">Signal</keyword>
<dbReference type="GO" id="GO:0008083">
    <property type="term" value="F:growth factor activity"/>
    <property type="evidence" value="ECO:0007669"/>
    <property type="project" value="UniProtKB-KW"/>
</dbReference>
<feature type="domain" description="TGF-beta family profile" evidence="10">
    <location>
        <begin position="174"/>
        <end position="288"/>
    </location>
</feature>
<dbReference type="PROSITE" id="PS00250">
    <property type="entry name" value="TGF_BETA_1"/>
    <property type="match status" value="1"/>
</dbReference>
<evidence type="ECO:0000256" key="9">
    <source>
        <dbReference type="SAM" id="SignalP"/>
    </source>
</evidence>
<dbReference type="EMBL" id="CAJNOM010000026">
    <property type="protein sequence ID" value="CAF0839980.1"/>
    <property type="molecule type" value="Genomic_DNA"/>
</dbReference>
<comment type="subcellular location">
    <subcellularLocation>
        <location evidence="1">Secreted</location>
    </subcellularLocation>
</comment>
<evidence type="ECO:0000256" key="1">
    <source>
        <dbReference type="ARBA" id="ARBA00004613"/>
    </source>
</evidence>
<protein>
    <recommendedName>
        <fullName evidence="10">TGF-beta family profile domain-containing protein</fullName>
    </recommendedName>
</protein>
<dbReference type="GO" id="GO:0005125">
    <property type="term" value="F:cytokine activity"/>
    <property type="evidence" value="ECO:0007669"/>
    <property type="project" value="TreeGrafter"/>
</dbReference>
<keyword evidence="6" id="KW-1015">Disulfide bond</keyword>
<name>A0A813MKY7_9BILA</name>
<dbReference type="Gene3D" id="2.10.90.10">
    <property type="entry name" value="Cystine-knot cytokines"/>
    <property type="match status" value="1"/>
</dbReference>
<evidence type="ECO:0000256" key="5">
    <source>
        <dbReference type="ARBA" id="ARBA00023030"/>
    </source>
</evidence>
<dbReference type="OrthoDB" id="5987191at2759"/>
<accession>A0A813MKY7</accession>
<dbReference type="InterPro" id="IPR001839">
    <property type="entry name" value="TGF-b_C"/>
</dbReference>
<keyword evidence="5 8" id="KW-0339">Growth factor</keyword>
<dbReference type="GO" id="GO:0005615">
    <property type="term" value="C:extracellular space"/>
    <property type="evidence" value="ECO:0007669"/>
    <property type="project" value="TreeGrafter"/>
</dbReference>
<evidence type="ECO:0000313" key="12">
    <source>
        <dbReference type="EMBL" id="CAF0839980.1"/>
    </source>
</evidence>
<dbReference type="FunFam" id="2.10.90.10:FF:000001">
    <property type="entry name" value="Bone morphogenetic protein 4"/>
    <property type="match status" value="1"/>
</dbReference>
<dbReference type="PANTHER" id="PTHR11848:SF302">
    <property type="entry name" value="TGF-BETA FAMILY PROFILE DOMAIN-CONTAINING PROTEIN"/>
    <property type="match status" value="1"/>
</dbReference>
<evidence type="ECO:0000256" key="3">
    <source>
        <dbReference type="ARBA" id="ARBA00022525"/>
    </source>
</evidence>
<dbReference type="SUPFAM" id="SSF57501">
    <property type="entry name" value="Cystine-knot cytokines"/>
    <property type="match status" value="1"/>
</dbReference>
<dbReference type="InterPro" id="IPR017948">
    <property type="entry name" value="TGFb_CS"/>
</dbReference>
<comment type="caution">
    <text evidence="11">The sequence shown here is derived from an EMBL/GenBank/DDBJ whole genome shotgun (WGS) entry which is preliminary data.</text>
</comment>
<dbReference type="InterPro" id="IPR015615">
    <property type="entry name" value="TGF-beta-rel"/>
</dbReference>
<dbReference type="PANTHER" id="PTHR11848">
    <property type="entry name" value="TGF-BETA FAMILY"/>
    <property type="match status" value="1"/>
</dbReference>
<dbReference type="PROSITE" id="PS51362">
    <property type="entry name" value="TGF_BETA_2"/>
    <property type="match status" value="1"/>
</dbReference>
<keyword evidence="7" id="KW-0325">Glycoprotein</keyword>
<dbReference type="EMBL" id="CAJNOI010000002">
    <property type="protein sequence ID" value="CAF0725413.1"/>
    <property type="molecule type" value="Genomic_DNA"/>
</dbReference>
<evidence type="ECO:0000313" key="11">
    <source>
        <dbReference type="EMBL" id="CAF0725413.1"/>
    </source>
</evidence>
<dbReference type="Proteomes" id="UP000663877">
    <property type="component" value="Unassembled WGS sequence"/>
</dbReference>